<dbReference type="Gene3D" id="1.10.10.2840">
    <property type="entry name" value="PucR C-terminal helix-turn-helix domain"/>
    <property type="match status" value="1"/>
</dbReference>
<dbReference type="InterPro" id="IPR025736">
    <property type="entry name" value="PucR_C-HTH_dom"/>
</dbReference>
<keyword evidence="4" id="KW-1185">Reference proteome</keyword>
<evidence type="ECO:0000259" key="1">
    <source>
        <dbReference type="Pfam" id="PF13556"/>
    </source>
</evidence>
<dbReference type="InterPro" id="IPR025751">
    <property type="entry name" value="RsbRD_N_dom"/>
</dbReference>
<feature type="domain" description="PucR C-terminal helix-turn-helix" evidence="1">
    <location>
        <begin position="340"/>
        <end position="398"/>
    </location>
</feature>
<dbReference type="InterPro" id="IPR051448">
    <property type="entry name" value="CdaR-like_regulators"/>
</dbReference>
<dbReference type="Pfam" id="PF14361">
    <property type="entry name" value="RsbRD_N"/>
    <property type="match status" value="1"/>
</dbReference>
<sequence length="407" mass="44220">MIIESAVRPEHAADKRLTVPPTPDVHRIAHEVVTHLARSGTLCTVTPGNTVRAELTAVTRICLGWMIQRLSGEPPARRLDRLEAAAAGWARDEVPIETVLHAAHEGLKAGLELLIPRGGRTSGIDITTAITASIELLGLITSTVSKTYVRELKSVADEHHTSVHTVTSALLAGHTATAGESGIPIAERYFVLALAVPAHPDENDPRLDRQVVARRKLRRLQSALATQLGHGALTLLSVDGGTILVPTDACTETGIDELVQQLSAATSVDITATVVAAAAGEIPAATRHAHELLDIVEQLGLEPRVHRLTELALEYQLTRPGAGHTRLDRLLEPLDDHPELLQTLQTYLATDRNRTRAARQLHVHPNTVDYRMQRIGNLTGLDPTDSRTWWYLYSALIARRSRASCIA</sequence>
<evidence type="ECO:0000313" key="4">
    <source>
        <dbReference type="Proteomes" id="UP000570678"/>
    </source>
</evidence>
<protein>
    <submittedName>
        <fullName evidence="3">PucR family transcriptional regulator</fullName>
    </submittedName>
</protein>
<dbReference type="AlphaFoldDB" id="A0A846YAA8"/>
<dbReference type="Proteomes" id="UP000570678">
    <property type="component" value="Unassembled WGS sequence"/>
</dbReference>
<dbReference type="RefSeq" id="WP_063915887.1">
    <property type="nucleotide sequence ID" value="NZ_JAAXOT010000002.1"/>
</dbReference>
<dbReference type="Pfam" id="PF13556">
    <property type="entry name" value="HTH_30"/>
    <property type="match status" value="1"/>
</dbReference>
<dbReference type="PANTHER" id="PTHR33744">
    <property type="entry name" value="CARBOHYDRATE DIACID REGULATOR"/>
    <property type="match status" value="1"/>
</dbReference>
<proteinExistence type="predicted"/>
<comment type="caution">
    <text evidence="3">The sequence shown here is derived from an EMBL/GenBank/DDBJ whole genome shotgun (WGS) entry which is preliminary data.</text>
</comment>
<reference evidence="3 4" key="1">
    <citation type="submission" date="2020-04" db="EMBL/GenBank/DDBJ databases">
        <title>MicrobeNet Type strains.</title>
        <authorList>
            <person name="Nicholson A.C."/>
        </authorList>
    </citation>
    <scope>NUCLEOTIDE SEQUENCE [LARGE SCALE GENOMIC DNA]</scope>
    <source>
        <strain evidence="3 4">JCM 3332</strain>
    </source>
</reference>
<gene>
    <name evidence="3" type="ORF">HGA15_04550</name>
</gene>
<dbReference type="EMBL" id="JAAXOT010000002">
    <property type="protein sequence ID" value="NKY55445.1"/>
    <property type="molecule type" value="Genomic_DNA"/>
</dbReference>
<dbReference type="PANTHER" id="PTHR33744:SF7">
    <property type="entry name" value="PUCR FAMILY TRANSCRIPTIONAL REGULATOR"/>
    <property type="match status" value="1"/>
</dbReference>
<feature type="domain" description="RsbT co-antagonist protein RsbRD N-terminal" evidence="2">
    <location>
        <begin position="27"/>
        <end position="161"/>
    </location>
</feature>
<organism evidence="3 4">
    <name type="scientific">Nocardia flavorosea</name>
    <dbReference type="NCBI Taxonomy" id="53429"/>
    <lineage>
        <taxon>Bacteria</taxon>
        <taxon>Bacillati</taxon>
        <taxon>Actinomycetota</taxon>
        <taxon>Actinomycetes</taxon>
        <taxon>Mycobacteriales</taxon>
        <taxon>Nocardiaceae</taxon>
        <taxon>Nocardia</taxon>
    </lineage>
</organism>
<evidence type="ECO:0000259" key="2">
    <source>
        <dbReference type="Pfam" id="PF14361"/>
    </source>
</evidence>
<evidence type="ECO:0000313" key="3">
    <source>
        <dbReference type="EMBL" id="NKY55445.1"/>
    </source>
</evidence>
<dbReference type="InterPro" id="IPR042070">
    <property type="entry name" value="PucR_C-HTH_sf"/>
</dbReference>
<name>A0A846YAA8_9NOCA</name>
<accession>A0A846YAA8</accession>